<comment type="similarity">
    <text evidence="2">Belongs to the SusD family.</text>
</comment>
<dbReference type="SUPFAM" id="SSF48452">
    <property type="entry name" value="TPR-like"/>
    <property type="match status" value="1"/>
</dbReference>
<accession>A0A1I1E9Y4</accession>
<keyword evidence="3" id="KW-0732">Signal</keyword>
<evidence type="ECO:0000259" key="6">
    <source>
        <dbReference type="Pfam" id="PF07980"/>
    </source>
</evidence>
<evidence type="ECO:0000256" key="4">
    <source>
        <dbReference type="ARBA" id="ARBA00023136"/>
    </source>
</evidence>
<evidence type="ECO:0000313" key="8">
    <source>
        <dbReference type="EMBL" id="SFB82148.1"/>
    </source>
</evidence>
<dbReference type="Pfam" id="PF14322">
    <property type="entry name" value="SusD-like_3"/>
    <property type="match status" value="1"/>
</dbReference>
<feature type="domain" description="SusD-like N-terminal" evidence="7">
    <location>
        <begin position="38"/>
        <end position="208"/>
    </location>
</feature>
<dbReference type="PROSITE" id="PS51257">
    <property type="entry name" value="PROKAR_LIPOPROTEIN"/>
    <property type="match status" value="1"/>
</dbReference>
<name>A0A1I1E9Y4_9SPHI</name>
<feature type="domain" description="RagB/SusD" evidence="6">
    <location>
        <begin position="342"/>
        <end position="496"/>
    </location>
</feature>
<dbReference type="AlphaFoldDB" id="A0A1I1E9Y4"/>
<sequence length="498" mass="56081">MNVQKNTIHISGRAPGIKRIVLLLYVGCACLVTSCESFLDQQPISDLSSDKFWLTADDAKLGMAGIYSSIQSVFSSNYILWGDARSDNFTFSGTGEAQINYSINAVTSTMAGTSWAEIYKTIQRANLAIKYLPTINLPVAQRDHYLAQAYAIRAYMYFFIIRLWGDAPIWLEPYENINAEANRPRSPADQIVQDVILPDLRHALEIVDPGVNTVVEVNIGGILAMLTDVYMWLHDYEGALEASERLIGLDRYQLANGDEWKDMFLSPANSRGNIWSLSWNFLQDGPDGTSRQIGAGNLDPLYVMDPAVIERFHNDPKDIRTKLTFDSLLFANAATPNARSKRLGKFAVRNANGTFQYPQTTQSEYKLTMYRYADVLLLRAEALNRSNDKPGAFALLNEVRAAVGLDPLDGSEYSSEDEVEKAILDERQLELFAEGRRWFDLVRTGRAMNVMDPIIRERQEALEMTVTGFTDGRRTLLPIHRNVLINNPVLTQNEPYSF</sequence>
<evidence type="ECO:0000256" key="2">
    <source>
        <dbReference type="ARBA" id="ARBA00006275"/>
    </source>
</evidence>
<dbReference type="InterPro" id="IPR011990">
    <property type="entry name" value="TPR-like_helical_dom_sf"/>
</dbReference>
<evidence type="ECO:0000256" key="1">
    <source>
        <dbReference type="ARBA" id="ARBA00004442"/>
    </source>
</evidence>
<evidence type="ECO:0000256" key="5">
    <source>
        <dbReference type="ARBA" id="ARBA00023237"/>
    </source>
</evidence>
<dbReference type="Proteomes" id="UP000199577">
    <property type="component" value="Unassembled WGS sequence"/>
</dbReference>
<keyword evidence="4" id="KW-0472">Membrane</keyword>
<dbReference type="InterPro" id="IPR012944">
    <property type="entry name" value="SusD_RagB_dom"/>
</dbReference>
<reference evidence="8 9" key="1">
    <citation type="submission" date="2016-10" db="EMBL/GenBank/DDBJ databases">
        <authorList>
            <person name="de Groot N.N."/>
        </authorList>
    </citation>
    <scope>NUCLEOTIDE SEQUENCE [LARGE SCALE GENOMIC DNA]</scope>
    <source>
        <strain evidence="8 9">DSM 22900</strain>
    </source>
</reference>
<comment type="subcellular location">
    <subcellularLocation>
        <location evidence="1">Cell outer membrane</location>
    </subcellularLocation>
</comment>
<dbReference type="CDD" id="cd08977">
    <property type="entry name" value="SusD"/>
    <property type="match status" value="1"/>
</dbReference>
<dbReference type="STRING" id="623281.SAMN05421747_101325"/>
<gene>
    <name evidence="8" type="ORF">SAMN05421747_101325</name>
</gene>
<dbReference type="InterPro" id="IPR033985">
    <property type="entry name" value="SusD-like_N"/>
</dbReference>
<evidence type="ECO:0000256" key="3">
    <source>
        <dbReference type="ARBA" id="ARBA00022729"/>
    </source>
</evidence>
<dbReference type="RefSeq" id="WP_090970369.1">
    <property type="nucleotide sequence ID" value="NZ_FOLL01000001.1"/>
</dbReference>
<keyword evidence="5" id="KW-0998">Cell outer membrane</keyword>
<dbReference type="Gene3D" id="1.25.40.390">
    <property type="match status" value="1"/>
</dbReference>
<proteinExistence type="inferred from homology"/>
<keyword evidence="9" id="KW-1185">Reference proteome</keyword>
<dbReference type="EMBL" id="FOLL01000001">
    <property type="protein sequence ID" value="SFB82148.1"/>
    <property type="molecule type" value="Genomic_DNA"/>
</dbReference>
<evidence type="ECO:0000259" key="7">
    <source>
        <dbReference type="Pfam" id="PF14322"/>
    </source>
</evidence>
<organism evidence="8 9">
    <name type="scientific">Parapedobacter composti</name>
    <dbReference type="NCBI Taxonomy" id="623281"/>
    <lineage>
        <taxon>Bacteria</taxon>
        <taxon>Pseudomonadati</taxon>
        <taxon>Bacteroidota</taxon>
        <taxon>Sphingobacteriia</taxon>
        <taxon>Sphingobacteriales</taxon>
        <taxon>Sphingobacteriaceae</taxon>
        <taxon>Parapedobacter</taxon>
    </lineage>
</organism>
<protein>
    <submittedName>
        <fullName evidence="8">Starch-binding associating with outer membrane</fullName>
    </submittedName>
</protein>
<dbReference type="GO" id="GO:0009279">
    <property type="term" value="C:cell outer membrane"/>
    <property type="evidence" value="ECO:0007669"/>
    <property type="project" value="UniProtKB-SubCell"/>
</dbReference>
<dbReference type="Pfam" id="PF07980">
    <property type="entry name" value="SusD_RagB"/>
    <property type="match status" value="1"/>
</dbReference>
<evidence type="ECO:0000313" key="9">
    <source>
        <dbReference type="Proteomes" id="UP000199577"/>
    </source>
</evidence>
<dbReference type="OrthoDB" id="1035036at2"/>